<protein>
    <submittedName>
        <fullName evidence="1">Uncharacterized protein</fullName>
    </submittedName>
</protein>
<sequence>MLFLSESTQLIQKGNALLAGDTKIFAQPASAEVQNRIGNLLLSQGNINWAEKHIGGKRLPLNFFLRHGKKPMLSFRFNAGKLTGSTVKPVQFLFVEVKGVHDLFLLHGSTQNGAHCDHLSVAGSI</sequence>
<accession>A0A644YI34</accession>
<reference evidence="1" key="1">
    <citation type="submission" date="2019-08" db="EMBL/GenBank/DDBJ databases">
        <authorList>
            <person name="Kucharzyk K."/>
            <person name="Murdoch R.W."/>
            <person name="Higgins S."/>
            <person name="Loffler F."/>
        </authorList>
    </citation>
    <scope>NUCLEOTIDE SEQUENCE</scope>
</reference>
<evidence type="ECO:0000313" key="1">
    <source>
        <dbReference type="EMBL" id="MPM28282.1"/>
    </source>
</evidence>
<dbReference type="AlphaFoldDB" id="A0A644YI34"/>
<gene>
    <name evidence="1" type="ORF">SDC9_74802</name>
</gene>
<dbReference type="EMBL" id="VSSQ01005212">
    <property type="protein sequence ID" value="MPM28282.1"/>
    <property type="molecule type" value="Genomic_DNA"/>
</dbReference>
<name>A0A644YI34_9ZZZZ</name>
<comment type="caution">
    <text evidence="1">The sequence shown here is derived from an EMBL/GenBank/DDBJ whole genome shotgun (WGS) entry which is preliminary data.</text>
</comment>
<proteinExistence type="predicted"/>
<organism evidence="1">
    <name type="scientific">bioreactor metagenome</name>
    <dbReference type="NCBI Taxonomy" id="1076179"/>
    <lineage>
        <taxon>unclassified sequences</taxon>
        <taxon>metagenomes</taxon>
        <taxon>ecological metagenomes</taxon>
    </lineage>
</organism>